<evidence type="ECO:0000259" key="8">
    <source>
        <dbReference type="Pfam" id="PF00892"/>
    </source>
</evidence>
<evidence type="ECO:0000256" key="7">
    <source>
        <dbReference type="SAM" id="Phobius"/>
    </source>
</evidence>
<feature type="transmembrane region" description="Helical" evidence="7">
    <location>
        <begin position="255"/>
        <end position="274"/>
    </location>
</feature>
<reference evidence="9" key="1">
    <citation type="submission" date="2023-02" db="EMBL/GenBank/DDBJ databases">
        <title>Actinomadura rubrobrunea NBRC 14622.</title>
        <authorList>
            <person name="Ichikawa N."/>
            <person name="Sato H."/>
            <person name="Tonouchi N."/>
        </authorList>
    </citation>
    <scope>NUCLEOTIDE SEQUENCE</scope>
    <source>
        <strain evidence="9">NBRC 14622</strain>
    </source>
</reference>
<dbReference type="AlphaFoldDB" id="A0A9W6UXY8"/>
<comment type="subcellular location">
    <subcellularLocation>
        <location evidence="1">Membrane</location>
        <topology evidence="1">Multi-pass membrane protein</topology>
    </subcellularLocation>
</comment>
<feature type="transmembrane region" description="Helical" evidence="7">
    <location>
        <begin position="163"/>
        <end position="182"/>
    </location>
</feature>
<dbReference type="InterPro" id="IPR037185">
    <property type="entry name" value="EmrE-like"/>
</dbReference>
<organism evidence="9 10">
    <name type="scientific">Actinomadura rubrobrunea</name>
    <dbReference type="NCBI Taxonomy" id="115335"/>
    <lineage>
        <taxon>Bacteria</taxon>
        <taxon>Bacillati</taxon>
        <taxon>Actinomycetota</taxon>
        <taxon>Actinomycetes</taxon>
        <taxon>Streptosporangiales</taxon>
        <taxon>Thermomonosporaceae</taxon>
        <taxon>Actinomadura</taxon>
    </lineage>
</organism>
<evidence type="ECO:0000313" key="9">
    <source>
        <dbReference type="EMBL" id="GLW65180.1"/>
    </source>
</evidence>
<feature type="transmembrane region" description="Helical" evidence="7">
    <location>
        <begin position="137"/>
        <end position="157"/>
    </location>
</feature>
<protein>
    <submittedName>
        <fullName evidence="9">ABC transporter permease</fullName>
    </submittedName>
</protein>
<name>A0A9W6UXY8_9ACTN</name>
<dbReference type="InterPro" id="IPR050638">
    <property type="entry name" value="AA-Vitamin_Transporters"/>
</dbReference>
<dbReference type="PANTHER" id="PTHR32322">
    <property type="entry name" value="INNER MEMBRANE TRANSPORTER"/>
    <property type="match status" value="1"/>
</dbReference>
<dbReference type="Pfam" id="PF00892">
    <property type="entry name" value="EamA"/>
    <property type="match status" value="2"/>
</dbReference>
<feature type="transmembrane region" description="Helical" evidence="7">
    <location>
        <begin position="110"/>
        <end position="130"/>
    </location>
</feature>
<evidence type="ECO:0000256" key="5">
    <source>
        <dbReference type="ARBA" id="ARBA00023136"/>
    </source>
</evidence>
<sequence>MASAVREAAAPPAVSETASPPTTWRLVALTAVAPVSWGTTYLVTSEFLPPDRPLLSGAIRALPAGLAVLLITRTPPRGVWWWRATVLGLLNIGVFFALLFAAAYRLPGGVAATLGAVQPLAVAVLALAVLKERPTAWRIGWGLAGVAGVATMVLRGHLAFDPIGVAAGLGGTVTMAVGTVLTKRWGRPVGLLAFTGWQLTAGGLFLTPLALVVEGPPPALDARAVGGYAWLAGVGTLAAYALWFRGLERLPITAASFLPLLAPAVATALGWLVLAQSLTLVQSLGFALALMSIAAAQVTPGGARSLLRRRPPRPAPSPAETERRLPG</sequence>
<evidence type="ECO:0000313" key="10">
    <source>
        <dbReference type="Proteomes" id="UP001165124"/>
    </source>
</evidence>
<evidence type="ECO:0000256" key="2">
    <source>
        <dbReference type="ARBA" id="ARBA00007362"/>
    </source>
</evidence>
<feature type="region of interest" description="Disordered" evidence="6">
    <location>
        <begin position="304"/>
        <end position="327"/>
    </location>
</feature>
<keyword evidence="3 7" id="KW-0812">Transmembrane</keyword>
<feature type="domain" description="EamA" evidence="8">
    <location>
        <begin position="163"/>
        <end position="294"/>
    </location>
</feature>
<feature type="transmembrane region" description="Helical" evidence="7">
    <location>
        <begin position="225"/>
        <end position="243"/>
    </location>
</feature>
<evidence type="ECO:0000256" key="6">
    <source>
        <dbReference type="SAM" id="MobiDB-lite"/>
    </source>
</evidence>
<keyword evidence="5 7" id="KW-0472">Membrane</keyword>
<keyword evidence="10" id="KW-1185">Reference proteome</keyword>
<evidence type="ECO:0000256" key="4">
    <source>
        <dbReference type="ARBA" id="ARBA00022989"/>
    </source>
</evidence>
<feature type="domain" description="EamA" evidence="8">
    <location>
        <begin position="28"/>
        <end position="153"/>
    </location>
</feature>
<keyword evidence="4 7" id="KW-1133">Transmembrane helix</keyword>
<dbReference type="RefSeq" id="WP_067906636.1">
    <property type="nucleotide sequence ID" value="NZ_BSRZ01000008.1"/>
</dbReference>
<proteinExistence type="inferred from homology"/>
<comment type="caution">
    <text evidence="9">The sequence shown here is derived from an EMBL/GenBank/DDBJ whole genome shotgun (WGS) entry which is preliminary data.</text>
</comment>
<dbReference type="EMBL" id="BSRZ01000008">
    <property type="protein sequence ID" value="GLW65180.1"/>
    <property type="molecule type" value="Genomic_DNA"/>
</dbReference>
<dbReference type="InterPro" id="IPR000620">
    <property type="entry name" value="EamA_dom"/>
</dbReference>
<dbReference type="PANTHER" id="PTHR32322:SF2">
    <property type="entry name" value="EAMA DOMAIN-CONTAINING PROTEIN"/>
    <property type="match status" value="1"/>
</dbReference>
<evidence type="ECO:0000256" key="1">
    <source>
        <dbReference type="ARBA" id="ARBA00004141"/>
    </source>
</evidence>
<dbReference type="GO" id="GO:0016020">
    <property type="term" value="C:membrane"/>
    <property type="evidence" value="ECO:0007669"/>
    <property type="project" value="UniProtKB-SubCell"/>
</dbReference>
<dbReference type="Proteomes" id="UP001165124">
    <property type="component" value="Unassembled WGS sequence"/>
</dbReference>
<gene>
    <name evidence="9" type="ORF">Arub01_34240</name>
</gene>
<feature type="transmembrane region" description="Helical" evidence="7">
    <location>
        <begin position="280"/>
        <end position="303"/>
    </location>
</feature>
<feature type="transmembrane region" description="Helical" evidence="7">
    <location>
        <begin position="84"/>
        <end position="104"/>
    </location>
</feature>
<feature type="transmembrane region" description="Helical" evidence="7">
    <location>
        <begin position="189"/>
        <end position="213"/>
    </location>
</feature>
<comment type="similarity">
    <text evidence="2">Belongs to the EamA transporter family.</text>
</comment>
<evidence type="ECO:0000256" key="3">
    <source>
        <dbReference type="ARBA" id="ARBA00022692"/>
    </source>
</evidence>
<accession>A0A9W6UXY8</accession>
<dbReference type="SUPFAM" id="SSF103481">
    <property type="entry name" value="Multidrug resistance efflux transporter EmrE"/>
    <property type="match status" value="2"/>
</dbReference>